<dbReference type="KEGG" id="bmu:Bmul_0044"/>
<keyword evidence="12" id="KW-0969">Cilium</keyword>
<evidence type="ECO:0000256" key="1">
    <source>
        <dbReference type="ARBA" id="ARBA00002254"/>
    </source>
</evidence>
<sequence length="177" mass="18944">MHATSHHARIHMASTTANPPADKPASSGKFKRIALIAVIALGAAAAAAAGMYVFMGRQGATHASAAEPAPLAAPVFFPLDPLTVNLQSDDGVQHYLRVGLSLKLTDPKAQEQLTARMPEIRSRVLLALSNKHPEDIATPDGKQALAQQLRNLIEEPTQPGNQRTKVDDVLFTEFVVQ</sequence>
<dbReference type="STRING" id="395019.BMULJ_00026"/>
<feature type="transmembrane region" description="Helical" evidence="10">
    <location>
        <begin position="33"/>
        <end position="55"/>
    </location>
</feature>
<dbReference type="KEGG" id="bmj:BMULJ_00026"/>
<dbReference type="eggNOG" id="COG1580">
    <property type="taxonomic scope" value="Bacteria"/>
</dbReference>
<gene>
    <name evidence="12" type="primary">fliL</name>
    <name evidence="12" type="ordered locus">BMULJ_00026</name>
</gene>
<dbReference type="GO" id="GO:0071978">
    <property type="term" value="P:bacterial-type flagellum-dependent swarming motility"/>
    <property type="evidence" value="ECO:0007669"/>
    <property type="project" value="TreeGrafter"/>
</dbReference>
<dbReference type="GO" id="GO:0005886">
    <property type="term" value="C:plasma membrane"/>
    <property type="evidence" value="ECO:0007669"/>
    <property type="project" value="UniProtKB-SubCell"/>
</dbReference>
<dbReference type="GO" id="GO:0006935">
    <property type="term" value="P:chemotaxis"/>
    <property type="evidence" value="ECO:0007669"/>
    <property type="project" value="UniProtKB-KW"/>
</dbReference>
<evidence type="ECO:0000313" key="12">
    <source>
        <dbReference type="EMBL" id="BAG42011.1"/>
    </source>
</evidence>
<dbReference type="Proteomes" id="UP000008815">
    <property type="component" value="Chromosome 1"/>
</dbReference>
<proteinExistence type="inferred from homology"/>
<dbReference type="Pfam" id="PF03748">
    <property type="entry name" value="FliL"/>
    <property type="match status" value="1"/>
</dbReference>
<comment type="function">
    <text evidence="1 10">Controls the rotational direction of flagella during chemotaxis.</text>
</comment>
<dbReference type="AlphaFoldDB" id="A0A0H3KJF5"/>
<dbReference type="InterPro" id="IPR005503">
    <property type="entry name" value="FliL"/>
</dbReference>
<evidence type="ECO:0000256" key="10">
    <source>
        <dbReference type="RuleBase" id="RU364125"/>
    </source>
</evidence>
<evidence type="ECO:0000256" key="7">
    <source>
        <dbReference type="ARBA" id="ARBA00022779"/>
    </source>
</evidence>
<dbReference type="EMBL" id="AP009385">
    <property type="protein sequence ID" value="BAG42011.1"/>
    <property type="molecule type" value="Genomic_DNA"/>
</dbReference>
<keyword evidence="10" id="KW-0997">Cell inner membrane</keyword>
<dbReference type="NCBIfam" id="NF005435">
    <property type="entry name" value="PRK07021.1"/>
    <property type="match status" value="1"/>
</dbReference>
<keyword evidence="9 10" id="KW-0472">Membrane</keyword>
<comment type="similarity">
    <text evidence="3 10">Belongs to the FliL family.</text>
</comment>
<comment type="subcellular location">
    <subcellularLocation>
        <location evidence="10">Cell inner membrane</location>
    </subcellularLocation>
    <subcellularLocation>
        <location evidence="2">Cell membrane</location>
        <topology evidence="2">Single-pass membrane protein</topology>
    </subcellularLocation>
</comment>
<evidence type="ECO:0000256" key="9">
    <source>
        <dbReference type="ARBA" id="ARBA00023136"/>
    </source>
</evidence>
<keyword evidence="5 10" id="KW-0145">Chemotaxis</keyword>
<reference evidence="12 13" key="1">
    <citation type="submission" date="2007-04" db="EMBL/GenBank/DDBJ databases">
        <title>Complete genome sequence of Burkholderia multivorans ATCC 17616.</title>
        <authorList>
            <person name="Ohtsubo Y."/>
            <person name="Yamashita A."/>
            <person name="Kurokawa K."/>
            <person name="Takami H."/>
            <person name="Yuhara S."/>
            <person name="Nishiyama E."/>
            <person name="Endo R."/>
            <person name="Miyazaki R."/>
            <person name="Ono A."/>
            <person name="Yano K."/>
            <person name="Ito M."/>
            <person name="Sota M."/>
            <person name="Yuji N."/>
            <person name="Hattori M."/>
            <person name="Tsuda M."/>
        </authorList>
    </citation>
    <scope>NUCLEOTIDE SEQUENCE [LARGE SCALE GENOMIC DNA]</scope>
    <source>
        <strain evidence="13">ATCC 17616 / 249</strain>
    </source>
</reference>
<dbReference type="RefSeq" id="WP_012212444.1">
    <property type="nucleotide sequence ID" value="NC_010084.1"/>
</dbReference>
<keyword evidence="13" id="KW-1185">Reference proteome</keyword>
<feature type="compositionally biased region" description="Basic residues" evidence="11">
    <location>
        <begin position="1"/>
        <end position="10"/>
    </location>
</feature>
<name>A0A0H3KJF5_BURM1</name>
<keyword evidence="4" id="KW-1003">Cell membrane</keyword>
<evidence type="ECO:0000256" key="5">
    <source>
        <dbReference type="ARBA" id="ARBA00022500"/>
    </source>
</evidence>
<keyword evidence="6 10" id="KW-0812">Transmembrane</keyword>
<evidence type="ECO:0000256" key="4">
    <source>
        <dbReference type="ARBA" id="ARBA00022475"/>
    </source>
</evidence>
<feature type="region of interest" description="Disordered" evidence="11">
    <location>
        <begin position="1"/>
        <end position="24"/>
    </location>
</feature>
<organism evidence="12 13">
    <name type="scientific">Burkholderia multivorans (strain ATCC 17616 / 249)</name>
    <dbReference type="NCBI Taxonomy" id="395019"/>
    <lineage>
        <taxon>Bacteria</taxon>
        <taxon>Pseudomonadati</taxon>
        <taxon>Pseudomonadota</taxon>
        <taxon>Betaproteobacteria</taxon>
        <taxon>Burkholderiales</taxon>
        <taxon>Burkholderiaceae</taxon>
        <taxon>Burkholderia</taxon>
        <taxon>Burkholderia cepacia complex</taxon>
    </lineage>
</organism>
<dbReference type="HOGENOM" id="CLU_099018_0_1_4"/>
<evidence type="ECO:0000256" key="11">
    <source>
        <dbReference type="SAM" id="MobiDB-lite"/>
    </source>
</evidence>
<evidence type="ECO:0000256" key="3">
    <source>
        <dbReference type="ARBA" id="ARBA00008281"/>
    </source>
</evidence>
<dbReference type="PANTHER" id="PTHR35091">
    <property type="entry name" value="FLAGELLAR PROTEIN FLIL"/>
    <property type="match status" value="1"/>
</dbReference>
<protein>
    <recommendedName>
        <fullName evidence="10">Flagellar protein FliL</fullName>
    </recommendedName>
</protein>
<dbReference type="GeneID" id="89568423"/>
<evidence type="ECO:0000256" key="8">
    <source>
        <dbReference type="ARBA" id="ARBA00022989"/>
    </source>
</evidence>
<evidence type="ECO:0000313" key="13">
    <source>
        <dbReference type="Proteomes" id="UP000008815"/>
    </source>
</evidence>
<dbReference type="PANTHER" id="PTHR35091:SF2">
    <property type="entry name" value="FLAGELLAR PROTEIN FLIL"/>
    <property type="match status" value="1"/>
</dbReference>
<keyword evidence="8 10" id="KW-1133">Transmembrane helix</keyword>
<keyword evidence="7 10" id="KW-0283">Flagellar rotation</keyword>
<dbReference type="GO" id="GO:0009425">
    <property type="term" value="C:bacterial-type flagellum basal body"/>
    <property type="evidence" value="ECO:0007669"/>
    <property type="project" value="InterPro"/>
</dbReference>
<evidence type="ECO:0000256" key="2">
    <source>
        <dbReference type="ARBA" id="ARBA00004162"/>
    </source>
</evidence>
<evidence type="ECO:0000256" key="6">
    <source>
        <dbReference type="ARBA" id="ARBA00022692"/>
    </source>
</evidence>
<keyword evidence="12" id="KW-0966">Cell projection</keyword>
<accession>A0A0H3KJF5</accession>
<keyword evidence="12" id="KW-0282">Flagellum</keyword>